<gene>
    <name evidence="1" type="ORF">I5V48_07255</name>
</gene>
<dbReference type="RefSeq" id="WP_043024687.1">
    <property type="nucleotide sequence ID" value="NZ_CEDT01000019.1"/>
</dbReference>
<dbReference type="EMBL" id="CP065430">
    <property type="protein sequence ID" value="QPO25797.1"/>
    <property type="molecule type" value="Genomic_DNA"/>
</dbReference>
<evidence type="ECO:0000313" key="1">
    <source>
        <dbReference type="EMBL" id="QPO25797.1"/>
    </source>
</evidence>
<accession>A0A0Z8F3J4</accession>
<name>A0A0Z8F3J4_STRSU</name>
<dbReference type="Proteomes" id="UP000594569">
    <property type="component" value="Chromosome"/>
</dbReference>
<reference evidence="1 2" key="1">
    <citation type="submission" date="2020-12" db="EMBL/GenBank/DDBJ databases">
        <title>Nonconservative transfer and diversity of a new family of integrative and conjugative elements associated with antibiotic resistance in zoonotic pathogen Streptococcus suis.</title>
        <authorList>
            <person name="Huang J."/>
        </authorList>
    </citation>
    <scope>NUCLEOTIDE SEQUENCE [LARGE SCALE GENOMIC DNA]</scope>
    <source>
        <strain evidence="1 2">YZDH1</strain>
    </source>
</reference>
<dbReference type="AlphaFoldDB" id="A0A0Z8F3J4"/>
<evidence type="ECO:0000313" key="2">
    <source>
        <dbReference type="Proteomes" id="UP000594569"/>
    </source>
</evidence>
<protein>
    <submittedName>
        <fullName evidence="1">Uncharacterized protein</fullName>
    </submittedName>
</protein>
<proteinExistence type="predicted"/>
<sequence>MELTVSTRDRLVQLLTSEYSVPDELVDCVKVAIKQYSTKNYTDDAIDRMVRTPQSLSKGLALLRERNGKNDLSLFRGIISEWLVCAEYNALKNKGAVVMTITNPDPSSKADLLHIVDTGKGYKAVPGPDIKSGGSTYVFNQWKKIVKYRYEIPMVDIDGILTTEEGIKQLTQKQREEFEELSALYPNKRPLDTAFDKADINRVVADYLKYVEFNILPSIVSDLSIKDAGISRIKEKLYSGEVLNGQSYDWNVYSSESKEILQPITEEIKLNNQGNNVGSNDTISDTDSKPCQKQTIEHRMEGDFSPDSVVDKGIKFARGLGGHIKTGGLRVIKFIRENPELVFATLSAIGSVVAMNSSDSDSELGLNENFSGHADDLTNSFDNIIEENAHSDFVTSSIIDEEIPSQKESHAAKHIRKLPNGWKPSPEKIATAKENGFDLGPGETWVDSY</sequence>
<organism evidence="1 2">
    <name type="scientific">Streptococcus suis</name>
    <dbReference type="NCBI Taxonomy" id="1307"/>
    <lineage>
        <taxon>Bacteria</taxon>
        <taxon>Bacillati</taxon>
        <taxon>Bacillota</taxon>
        <taxon>Bacilli</taxon>
        <taxon>Lactobacillales</taxon>
        <taxon>Streptococcaceae</taxon>
        <taxon>Streptococcus</taxon>
    </lineage>
</organism>